<dbReference type="Proteomes" id="UP001432099">
    <property type="component" value="Chromosome"/>
</dbReference>
<organism evidence="1 2">
    <name type="scientific">Turicibacter faecis</name>
    <dbReference type="NCBI Taxonomy" id="2963365"/>
    <lineage>
        <taxon>Bacteria</taxon>
        <taxon>Bacillati</taxon>
        <taxon>Bacillota</taxon>
        <taxon>Erysipelotrichia</taxon>
        <taxon>Erysipelotrichales</taxon>
        <taxon>Turicibacteraceae</taxon>
        <taxon>Turicibacter</taxon>
    </lineage>
</organism>
<evidence type="ECO:0000313" key="1">
    <source>
        <dbReference type="EMBL" id="BEH90379.1"/>
    </source>
</evidence>
<evidence type="ECO:0000313" key="2">
    <source>
        <dbReference type="Proteomes" id="UP001432099"/>
    </source>
</evidence>
<dbReference type="RefSeq" id="WP_338617849.1">
    <property type="nucleotide sequence ID" value="NZ_AP028127.1"/>
</dbReference>
<proteinExistence type="predicted"/>
<accession>A0ABM8IL26</accession>
<name>A0ABM8IL26_9FIRM</name>
<gene>
    <name evidence="1" type="ORF">T23_04810</name>
</gene>
<reference evidence="1" key="1">
    <citation type="journal article" date="2024" name="Int. J. Syst. Evol. Microbiol.">
        <title>Turicibacter faecis sp. nov., isolated from faeces of heart failure mouse model.</title>
        <authorList>
            <person name="Imamura Y."/>
            <person name="Motooka D."/>
            <person name="Nakajima Y."/>
            <person name="Ito S."/>
            <person name="Kitakaze M."/>
            <person name="Iida T."/>
            <person name="Nakamura S."/>
        </authorList>
    </citation>
    <scope>NUCLEOTIDE SEQUENCE</scope>
    <source>
        <strain evidence="1">TC023</strain>
    </source>
</reference>
<sequence>MKYLISYKRHDGAIDFTGNDVDIYYLFFVVHELGRCLYKMEYDKTFNSSELITLKQLNLEQTVSEIERMLRYIGKHPSPSIELIAHIETYYGEDPLTEIELIEPNGTHSHEELMSDLYLFQLFSHMNLLQGYDFSETDSLKNDYILT</sequence>
<protein>
    <submittedName>
        <fullName evidence="1">Uncharacterized protein</fullName>
    </submittedName>
</protein>
<dbReference type="EMBL" id="AP028127">
    <property type="protein sequence ID" value="BEH90379.1"/>
    <property type="molecule type" value="Genomic_DNA"/>
</dbReference>
<keyword evidence="2" id="KW-1185">Reference proteome</keyword>